<keyword evidence="4" id="KW-1185">Reference proteome</keyword>
<keyword evidence="1" id="KW-0472">Membrane</keyword>
<dbReference type="InterPro" id="IPR018712">
    <property type="entry name" value="Tle1-like_cat"/>
</dbReference>
<dbReference type="RefSeq" id="WP_316017054.1">
    <property type="nucleotide sequence ID" value="NZ_JAWDID010000004.1"/>
</dbReference>
<feature type="domain" description="T6SS Phospholipase effector Tle1-like catalytic" evidence="2">
    <location>
        <begin position="4"/>
        <end position="296"/>
    </location>
</feature>
<comment type="caution">
    <text evidence="3">The sequence shown here is derived from an EMBL/GenBank/DDBJ whole genome shotgun (WGS) entry which is preliminary data.</text>
</comment>
<organism evidence="3 4">
    <name type="scientific">Bosea rubneri</name>
    <dbReference type="NCBI Taxonomy" id="3075434"/>
    <lineage>
        <taxon>Bacteria</taxon>
        <taxon>Pseudomonadati</taxon>
        <taxon>Pseudomonadota</taxon>
        <taxon>Alphaproteobacteria</taxon>
        <taxon>Hyphomicrobiales</taxon>
        <taxon>Boseaceae</taxon>
        <taxon>Bosea</taxon>
    </lineage>
</organism>
<evidence type="ECO:0000313" key="3">
    <source>
        <dbReference type="EMBL" id="MDU0339138.1"/>
    </source>
</evidence>
<name>A0ABU3S2Y4_9HYPH</name>
<dbReference type="PANTHER" id="PTHR33840">
    <property type="match status" value="1"/>
</dbReference>
<feature type="transmembrane region" description="Helical" evidence="1">
    <location>
        <begin position="449"/>
        <end position="468"/>
    </location>
</feature>
<reference evidence="3 4" key="1">
    <citation type="submission" date="2023-09" db="EMBL/GenBank/DDBJ databases">
        <title>Whole genome shotgun sequencing (WGS) of Bosea sp. ZW T0_25, isolated from stored onions (Allium cepa).</title>
        <authorList>
            <person name="Stoll D.A."/>
            <person name="Huch M."/>
        </authorList>
    </citation>
    <scope>NUCLEOTIDE SEQUENCE [LARGE SCALE GENOMIC DNA]</scope>
    <source>
        <strain evidence="3 4">ZW T0_25</strain>
    </source>
</reference>
<evidence type="ECO:0000259" key="2">
    <source>
        <dbReference type="Pfam" id="PF09994"/>
    </source>
</evidence>
<dbReference type="Proteomes" id="UP001254257">
    <property type="component" value="Unassembled WGS sequence"/>
</dbReference>
<gene>
    <name evidence="3" type="ORF">RKE40_04580</name>
</gene>
<accession>A0ABU3S2Y4</accession>
<dbReference type="PANTHER" id="PTHR33840:SF1">
    <property type="entry name" value="TLE1 PHOSPHOLIPASE DOMAIN-CONTAINING PROTEIN"/>
    <property type="match status" value="1"/>
</dbReference>
<dbReference type="Pfam" id="PF09994">
    <property type="entry name" value="T6SS_Tle1-like_cat"/>
    <property type="match status" value="1"/>
</dbReference>
<feature type="transmembrane region" description="Helical" evidence="1">
    <location>
        <begin position="508"/>
        <end position="527"/>
    </location>
</feature>
<keyword evidence="1" id="KW-0812">Transmembrane</keyword>
<evidence type="ECO:0000256" key="1">
    <source>
        <dbReference type="SAM" id="Phobius"/>
    </source>
</evidence>
<proteinExistence type="predicted"/>
<dbReference type="EMBL" id="JAWDID010000004">
    <property type="protein sequence ID" value="MDU0339138.1"/>
    <property type="molecule type" value="Genomic_DNA"/>
</dbReference>
<sequence>MTGKKIILFSDGTGNSAAALFKTNVFRLYQAVDLAKPDQIAFYDDGVGTSTFRPLAMLGGAFGLGLKRNVIDLYLQLSRTYDEGDQIYLFGFSRGAFTVRILAGLILRQGLVRKNSDAQMEFDAYEAFRDYRKRFKPRSAFFGGILSMARAGRDLALRGLDKLRGVERLPRLPPDHLRIAFMGVWDTVSAYGLPIDELTRAWDVFFPLSVPDRDLHEHVERACHALALDDERNTFHPVLWNEERGQHQRDPQAPSSAHIDEERISQVWFTGMHSNVGGGYPLDGLAYISLEWMMDQVRLNGPLGSGGLRFKRGELDKVRRLADPDAPIADSRRGLGGSYRYQPRKLALLADDSFGARSAKSIGRNFVKIDRIKIHESVLRRIGSCATGYAPIVLPGCYAVVDRKGAINDLPAPGHKPIPMPYPMEDSAQAQWRAHDQEWVWNHVWRRRVFYFSSIILLLATAAMPVLMPAAETCIGPACFLQPAIDGVGSFLPGFLQFWLASWRTHPASFAVLLLLFGALLLVGGVLQTRIGDAMRPRWRDLTKVTLTPLLSGEGDVKESPLYRLRMAKPYQVAVSVLKRNITPTLAGFAALFLIVAMVSRVGVTITSTLGGYCEPTRPKPVIIEAAVARTDFRSDSVCWASGITLEKGRRYAIALQIDHAWRDGSPPQVDPKAAAADAGAAAKDPFKADLLGFEAGRFPWYLRPFVLFRRKLDQFWFMPIARIGAFGWDEYPLYPNDWSRPGRWRDNMTAEITAKRTGELFLFVNDAILPLGLYQPFYANNRGTAKVTVTPLK</sequence>
<keyword evidence="1" id="KW-1133">Transmembrane helix</keyword>
<evidence type="ECO:0000313" key="4">
    <source>
        <dbReference type="Proteomes" id="UP001254257"/>
    </source>
</evidence>
<feature type="transmembrane region" description="Helical" evidence="1">
    <location>
        <begin position="586"/>
        <end position="604"/>
    </location>
</feature>
<protein>
    <submittedName>
        <fullName evidence="3">DUF2235 domain-containing protein</fullName>
    </submittedName>
</protein>